<evidence type="ECO:0000259" key="1">
    <source>
        <dbReference type="Pfam" id="PF13358"/>
    </source>
</evidence>
<evidence type="ECO:0000313" key="3">
    <source>
        <dbReference type="Proteomes" id="UP000007800"/>
    </source>
</evidence>
<dbReference type="Pfam" id="PF13358">
    <property type="entry name" value="DDE_3"/>
    <property type="match status" value="1"/>
</dbReference>
<proteinExistence type="predicted"/>
<name>C5LBZ6_PERM5</name>
<dbReference type="Pfam" id="PF13551">
    <property type="entry name" value="HTH_29"/>
    <property type="match status" value="1"/>
</dbReference>
<dbReference type="InterPro" id="IPR047655">
    <property type="entry name" value="Transpos_IS630-like"/>
</dbReference>
<evidence type="ECO:0000313" key="2">
    <source>
        <dbReference type="EMBL" id="EER05479.1"/>
    </source>
</evidence>
<dbReference type="PANTHER" id="PTHR46564">
    <property type="entry name" value="TRANSPOSASE"/>
    <property type="match status" value="1"/>
</dbReference>
<gene>
    <name evidence="2" type="ORF">Pmar_PMAR011502</name>
</gene>
<reference evidence="2 3" key="1">
    <citation type="submission" date="2008-07" db="EMBL/GenBank/DDBJ databases">
        <authorList>
            <person name="El-Sayed N."/>
            <person name="Caler E."/>
            <person name="Inman J."/>
            <person name="Amedeo P."/>
            <person name="Hass B."/>
            <person name="Wortman J."/>
        </authorList>
    </citation>
    <scope>NUCLEOTIDE SEQUENCE [LARGE SCALE GENOMIC DNA]</scope>
    <source>
        <strain evidence="3">ATCC 50983 / TXsc</strain>
    </source>
</reference>
<dbReference type="GO" id="GO:0003676">
    <property type="term" value="F:nucleic acid binding"/>
    <property type="evidence" value="ECO:0007669"/>
    <property type="project" value="InterPro"/>
</dbReference>
<dbReference type="InterPro" id="IPR009057">
    <property type="entry name" value="Homeodomain-like_sf"/>
</dbReference>
<protein>
    <recommendedName>
        <fullName evidence="1">Tc1-like transposase DDE domain-containing protein</fullName>
    </recommendedName>
</protein>
<dbReference type="InterPro" id="IPR036397">
    <property type="entry name" value="RNaseH_sf"/>
</dbReference>
<dbReference type="OrthoDB" id="6226438at2759"/>
<dbReference type="NCBIfam" id="NF033545">
    <property type="entry name" value="transpos_IS630"/>
    <property type="match status" value="1"/>
</dbReference>
<feature type="domain" description="Tc1-like transposase DDE" evidence="1">
    <location>
        <begin position="148"/>
        <end position="283"/>
    </location>
</feature>
<dbReference type="EMBL" id="GG680918">
    <property type="protein sequence ID" value="EER05479.1"/>
    <property type="molecule type" value="Genomic_DNA"/>
</dbReference>
<dbReference type="InterPro" id="IPR038717">
    <property type="entry name" value="Tc1-like_DDE_dom"/>
</dbReference>
<dbReference type="AlphaFoldDB" id="C5LBZ6"/>
<accession>C5LBZ6</accession>
<dbReference type="OMA" id="NTIENCF"/>
<dbReference type="Proteomes" id="UP000007800">
    <property type="component" value="Unassembled WGS sequence"/>
</dbReference>
<keyword evidence="3" id="KW-1185">Reference proteome</keyword>
<dbReference type="Gene3D" id="3.30.420.10">
    <property type="entry name" value="Ribonuclease H-like superfamily/Ribonuclease H"/>
    <property type="match status" value="1"/>
</dbReference>
<sequence>MGVRGGKSIPSLARKAIIKAARDGDDYQVTAKNLGVKPDTAYRIVKSQREETRPRGGPRNKKCTEPMIEFMAYLVGRDADLTLKQIADEVSREWNVELSTSTVARALEGRLISMKQLQLIPEARNSEVNKVKRRDFAQWLQVNAGRYRLVWIDETGYNLYTCRSKGRSAKGQRARKTCANQRGKHVTLICAVCNEGGILAWQSMLGGCKKEDFEAFLRDVLDKLANQPDGRPFCLLYDNAPCHATADNTCDALNVAYKRVSPYSCALNTIENCFSPLKSALKRMISEHGQVQPHDGESLQEARSRVLLSFCPQAVDAVTVATVSNSLVHVLTSEVPRALNGEDM</sequence>
<dbReference type="PANTHER" id="PTHR46564:SF1">
    <property type="entry name" value="TRANSPOSASE"/>
    <property type="match status" value="1"/>
</dbReference>
<dbReference type="SUPFAM" id="SSF46689">
    <property type="entry name" value="Homeodomain-like"/>
    <property type="match status" value="1"/>
</dbReference>
<organism evidence="3">
    <name type="scientific">Perkinsus marinus (strain ATCC 50983 / TXsc)</name>
    <dbReference type="NCBI Taxonomy" id="423536"/>
    <lineage>
        <taxon>Eukaryota</taxon>
        <taxon>Sar</taxon>
        <taxon>Alveolata</taxon>
        <taxon>Perkinsozoa</taxon>
        <taxon>Perkinsea</taxon>
        <taxon>Perkinsida</taxon>
        <taxon>Perkinsidae</taxon>
        <taxon>Perkinsus</taxon>
    </lineage>
</organism>
<dbReference type="RefSeq" id="XP_002773663.1">
    <property type="nucleotide sequence ID" value="XM_002773617.1"/>
</dbReference>
<dbReference type="InParanoid" id="C5LBZ6"/>
<dbReference type="GeneID" id="9042003"/>